<dbReference type="Proteomes" id="UP000056502">
    <property type="component" value="Chromosome I"/>
</dbReference>
<evidence type="ECO:0000313" key="1">
    <source>
        <dbReference type="EMBL" id="ALE39210.1"/>
    </source>
</evidence>
<accession>A0A0M5L7R9</accession>
<reference evidence="1 2" key="1">
    <citation type="journal article" date="2015" name="Genome Announc.">
        <title>Whole-Genome Sequence of Leptospira interrogans Serovar Hardjo Subtype Hardjoprajitno Strain Norma, Isolated from Cattle in a Leptospirosis Outbreak in Brazil.</title>
        <authorList>
            <person name="Cosate M.R."/>
            <person name="Soares S.C."/>
            <person name="Mendes T.A."/>
            <person name="Raittz R.T."/>
            <person name="Moreira E.C."/>
            <person name="Leite R."/>
            <person name="Fernandes G.R."/>
            <person name="Haddad J.P."/>
            <person name="Ortega J.M."/>
        </authorList>
    </citation>
    <scope>NUCLEOTIDE SEQUENCE [LARGE SCALE GENOMIC DNA]</scope>
    <source>
        <strain evidence="1 2">Norma</strain>
    </source>
</reference>
<protein>
    <submittedName>
        <fullName evidence="1">Uncharacterized protein</fullName>
    </submittedName>
</protein>
<gene>
    <name evidence="1" type="ORF">G436_2027</name>
</gene>
<dbReference type="EMBL" id="CP012603">
    <property type="protein sequence ID" value="ALE39210.1"/>
    <property type="molecule type" value="Genomic_DNA"/>
</dbReference>
<organism evidence="1">
    <name type="scientific">Leptospira interrogans serovar Hardjo str. Norma</name>
    <dbReference type="NCBI Taxonomy" id="1279460"/>
    <lineage>
        <taxon>Bacteria</taxon>
        <taxon>Pseudomonadati</taxon>
        <taxon>Spirochaetota</taxon>
        <taxon>Spirochaetia</taxon>
        <taxon>Leptospirales</taxon>
        <taxon>Leptospiraceae</taxon>
        <taxon>Leptospira</taxon>
    </lineage>
</organism>
<proteinExistence type="predicted"/>
<name>A0A0M5L7R9_LEPIR</name>
<sequence length="50" mass="5871">MVQALYKNSFGNICFAPQKFFWMSDFFDSNLSRLTLVENRSGYGHFITQL</sequence>
<evidence type="ECO:0000313" key="2">
    <source>
        <dbReference type="Proteomes" id="UP000056502"/>
    </source>
</evidence>
<dbReference type="AlphaFoldDB" id="A0A0M5L7R9"/>